<organism evidence="10 11">
    <name type="scientific">Acer yangbiense</name>
    <dbReference type="NCBI Taxonomy" id="1000413"/>
    <lineage>
        <taxon>Eukaryota</taxon>
        <taxon>Viridiplantae</taxon>
        <taxon>Streptophyta</taxon>
        <taxon>Embryophyta</taxon>
        <taxon>Tracheophyta</taxon>
        <taxon>Spermatophyta</taxon>
        <taxon>Magnoliopsida</taxon>
        <taxon>eudicotyledons</taxon>
        <taxon>Gunneridae</taxon>
        <taxon>Pentapetalae</taxon>
        <taxon>rosids</taxon>
        <taxon>malvids</taxon>
        <taxon>Sapindales</taxon>
        <taxon>Sapindaceae</taxon>
        <taxon>Hippocastanoideae</taxon>
        <taxon>Acereae</taxon>
        <taxon>Acer</taxon>
    </lineage>
</organism>
<keyword evidence="3 8" id="KW-0349">Heme</keyword>
<dbReference type="AlphaFoldDB" id="A0A5C7H1J6"/>
<dbReference type="InterPro" id="IPR017972">
    <property type="entry name" value="Cyt_P450_CS"/>
</dbReference>
<keyword evidence="5 9" id="KW-0560">Oxidoreductase</keyword>
<accession>A0A5C7H1J6</accession>
<dbReference type="PANTHER" id="PTHR47955">
    <property type="entry name" value="CYTOCHROME P450 FAMILY 71 PROTEIN"/>
    <property type="match status" value="1"/>
</dbReference>
<evidence type="ECO:0000256" key="5">
    <source>
        <dbReference type="ARBA" id="ARBA00023002"/>
    </source>
</evidence>
<dbReference type="GO" id="GO:0004497">
    <property type="term" value="F:monooxygenase activity"/>
    <property type="evidence" value="ECO:0007669"/>
    <property type="project" value="UniProtKB-KW"/>
</dbReference>
<evidence type="ECO:0000256" key="3">
    <source>
        <dbReference type="ARBA" id="ARBA00022617"/>
    </source>
</evidence>
<feature type="binding site" description="axial binding residue" evidence="8">
    <location>
        <position position="438"/>
    </location>
    <ligand>
        <name>heme</name>
        <dbReference type="ChEBI" id="CHEBI:30413"/>
    </ligand>
    <ligandPart>
        <name>Fe</name>
        <dbReference type="ChEBI" id="CHEBI:18248"/>
    </ligandPart>
</feature>
<evidence type="ECO:0000256" key="1">
    <source>
        <dbReference type="ARBA" id="ARBA00001971"/>
    </source>
</evidence>
<keyword evidence="11" id="KW-1185">Reference proteome</keyword>
<comment type="caution">
    <text evidence="10">The sequence shown here is derived from an EMBL/GenBank/DDBJ whole genome shotgun (WGS) entry which is preliminary data.</text>
</comment>
<dbReference type="GO" id="GO:0016705">
    <property type="term" value="F:oxidoreductase activity, acting on paired donors, with incorporation or reduction of molecular oxygen"/>
    <property type="evidence" value="ECO:0007669"/>
    <property type="project" value="InterPro"/>
</dbReference>
<evidence type="ECO:0000256" key="9">
    <source>
        <dbReference type="RuleBase" id="RU000461"/>
    </source>
</evidence>
<evidence type="ECO:0000256" key="6">
    <source>
        <dbReference type="ARBA" id="ARBA00023004"/>
    </source>
</evidence>
<evidence type="ECO:0000256" key="7">
    <source>
        <dbReference type="ARBA" id="ARBA00023033"/>
    </source>
</evidence>
<proteinExistence type="inferred from homology"/>
<dbReference type="Gene3D" id="1.10.630.10">
    <property type="entry name" value="Cytochrome P450"/>
    <property type="match status" value="1"/>
</dbReference>
<dbReference type="GO" id="GO:0020037">
    <property type="term" value="F:heme binding"/>
    <property type="evidence" value="ECO:0007669"/>
    <property type="project" value="InterPro"/>
</dbReference>
<dbReference type="CDD" id="cd11072">
    <property type="entry name" value="CYP71-like"/>
    <property type="match status" value="1"/>
</dbReference>
<evidence type="ECO:0000313" key="11">
    <source>
        <dbReference type="Proteomes" id="UP000323000"/>
    </source>
</evidence>
<gene>
    <name evidence="10" type="ORF">EZV62_022700</name>
</gene>
<evidence type="ECO:0000256" key="2">
    <source>
        <dbReference type="ARBA" id="ARBA00010617"/>
    </source>
</evidence>
<dbReference type="EMBL" id="VAHF01000011">
    <property type="protein sequence ID" value="TXG50176.1"/>
    <property type="molecule type" value="Genomic_DNA"/>
</dbReference>
<evidence type="ECO:0000256" key="4">
    <source>
        <dbReference type="ARBA" id="ARBA00022723"/>
    </source>
</evidence>
<protein>
    <recommendedName>
        <fullName evidence="12">Cytochrome P450</fullName>
    </recommendedName>
</protein>
<dbReference type="PROSITE" id="PS00086">
    <property type="entry name" value="CYTOCHROME_P450"/>
    <property type="match status" value="1"/>
</dbReference>
<dbReference type="InterPro" id="IPR001128">
    <property type="entry name" value="Cyt_P450"/>
</dbReference>
<dbReference type="SUPFAM" id="SSF48264">
    <property type="entry name" value="Cytochrome P450"/>
    <property type="match status" value="1"/>
</dbReference>
<evidence type="ECO:0008006" key="12">
    <source>
        <dbReference type="Google" id="ProtNLM"/>
    </source>
</evidence>
<comment type="cofactor">
    <cofactor evidence="1 8">
        <name>heme</name>
        <dbReference type="ChEBI" id="CHEBI:30413"/>
    </cofactor>
</comment>
<dbReference type="Pfam" id="PF00067">
    <property type="entry name" value="p450"/>
    <property type="match status" value="2"/>
</dbReference>
<evidence type="ECO:0000256" key="8">
    <source>
        <dbReference type="PIRSR" id="PIRSR602401-1"/>
    </source>
</evidence>
<dbReference type="InterPro" id="IPR002401">
    <property type="entry name" value="Cyt_P450_E_grp-I"/>
</dbReference>
<dbReference type="PRINTS" id="PR00385">
    <property type="entry name" value="P450"/>
</dbReference>
<reference evidence="11" key="1">
    <citation type="journal article" date="2019" name="Gigascience">
        <title>De novo genome assembly of the endangered Acer yangbiense, a plant species with extremely small populations endemic to Yunnan Province, China.</title>
        <authorList>
            <person name="Yang J."/>
            <person name="Wariss H.M."/>
            <person name="Tao L."/>
            <person name="Zhang R."/>
            <person name="Yun Q."/>
            <person name="Hollingsworth P."/>
            <person name="Dao Z."/>
            <person name="Luo G."/>
            <person name="Guo H."/>
            <person name="Ma Y."/>
            <person name="Sun W."/>
        </authorList>
    </citation>
    <scope>NUCLEOTIDE SEQUENCE [LARGE SCALE GENOMIC DNA]</scope>
    <source>
        <strain evidence="11">cv. Malutang</strain>
    </source>
</reference>
<dbReference type="PRINTS" id="PR00463">
    <property type="entry name" value="EP450I"/>
</dbReference>
<name>A0A5C7H1J6_9ROSI</name>
<dbReference type="PANTHER" id="PTHR47955:SF15">
    <property type="entry name" value="CYTOCHROME P450 71A2-LIKE"/>
    <property type="match status" value="1"/>
</dbReference>
<evidence type="ECO:0000313" key="10">
    <source>
        <dbReference type="EMBL" id="TXG50176.1"/>
    </source>
</evidence>
<keyword evidence="4 8" id="KW-0479">Metal-binding</keyword>
<dbReference type="GO" id="GO:0005506">
    <property type="term" value="F:iron ion binding"/>
    <property type="evidence" value="ECO:0007669"/>
    <property type="project" value="InterPro"/>
</dbReference>
<dbReference type="FunFam" id="1.10.630.10:FF:000126">
    <property type="entry name" value="Predicted protein"/>
    <property type="match status" value="1"/>
</dbReference>
<keyword evidence="7 9" id="KW-0503">Monooxygenase</keyword>
<dbReference type="Proteomes" id="UP000323000">
    <property type="component" value="Chromosome 11"/>
</dbReference>
<dbReference type="InterPro" id="IPR036396">
    <property type="entry name" value="Cyt_P450_sf"/>
</dbReference>
<dbReference type="OrthoDB" id="1470350at2759"/>
<keyword evidence="6 8" id="KW-0408">Iron</keyword>
<comment type="similarity">
    <text evidence="2 9">Belongs to the cytochrome P450 family.</text>
</comment>
<sequence>MIINAKQKLENEKLHSNTTSQKHFCGRLLLFDARKPTKAFGLPLTLPILNSPRYQTNNTRVIGNLHQLGTLPHRSLQALSNKYGPLMLLHLGQSPTLVVSSAEMAREMMKTHHDVVFSNRPNSTAANILLYGCQDLGFAPYGDYWRHARKISVQQLLSNKRVQSFQYVRDEEVAFLINKIRRSCFNNGGSSVDLTEMIQAVINNIVSRCVLGRRTEEENGRSKFGELARRLMVQFTAFCFGDMFPCLGWIDVLTGHIGRLNATFRALDAFFDQVIEEHMISSESDNDDRDGKDFDMFVGGTDSTSTTIEWAMAELVKNPSMMKKAREEVRNAVKNKLEIDMEDIDGMNYLKCVIKETLRLHAPAPLLVPRETSASVRFAGYDIPAKTCVFVNAWAIQRDPKQWHRPEEFIPERFENNCVDFKGQDFQFIPFGAGRRGCPGLSFGVAAAEFVLANLLYSFDWKLPGGAVADSLDMSEVNGLTVRKKLPLHLLPTFYSP</sequence>